<protein>
    <submittedName>
        <fullName evidence="3">Uncharacterized protein</fullName>
    </submittedName>
</protein>
<dbReference type="EMBL" id="BMEX01000024">
    <property type="protein sequence ID" value="GGA57416.1"/>
    <property type="molecule type" value="Genomic_DNA"/>
</dbReference>
<comment type="caution">
    <text evidence="3">The sequence shown here is derived from an EMBL/GenBank/DDBJ whole genome shotgun (WGS) entry which is preliminary data.</text>
</comment>
<reference evidence="4" key="1">
    <citation type="journal article" date="2019" name="Int. J. Syst. Evol. Microbiol.">
        <title>The Global Catalogue of Microorganisms (GCM) 10K type strain sequencing project: providing services to taxonomists for standard genome sequencing and annotation.</title>
        <authorList>
            <consortium name="The Broad Institute Genomics Platform"/>
            <consortium name="The Broad Institute Genome Sequencing Center for Infectious Disease"/>
            <person name="Wu L."/>
            <person name="Ma J."/>
        </authorList>
    </citation>
    <scope>NUCLEOTIDE SEQUENCE [LARGE SCALE GENOMIC DNA]</scope>
    <source>
        <strain evidence="4">CGMCC 1.12404</strain>
    </source>
</reference>
<organism evidence="3 4">
    <name type="scientific">Kroppenstedtia guangzhouensis</name>
    <dbReference type="NCBI Taxonomy" id="1274356"/>
    <lineage>
        <taxon>Bacteria</taxon>
        <taxon>Bacillati</taxon>
        <taxon>Bacillota</taxon>
        <taxon>Bacilli</taxon>
        <taxon>Bacillales</taxon>
        <taxon>Thermoactinomycetaceae</taxon>
        <taxon>Kroppenstedtia</taxon>
    </lineage>
</organism>
<keyword evidence="2" id="KW-1133">Transmembrane helix</keyword>
<evidence type="ECO:0000256" key="2">
    <source>
        <dbReference type="SAM" id="Phobius"/>
    </source>
</evidence>
<gene>
    <name evidence="3" type="ORF">GCM10007416_33310</name>
</gene>
<keyword evidence="2" id="KW-0812">Transmembrane</keyword>
<keyword evidence="2" id="KW-0472">Membrane</keyword>
<feature type="region of interest" description="Disordered" evidence="1">
    <location>
        <begin position="41"/>
        <end position="65"/>
    </location>
</feature>
<sequence>MIFFVSIFWLVLFGLLVYGLVKLLTGTMQILKERYARGKLQGKSIKRDDSQQSGTEQQANCRLKY</sequence>
<evidence type="ECO:0000313" key="4">
    <source>
        <dbReference type="Proteomes" id="UP000617979"/>
    </source>
</evidence>
<accession>A0ABQ1H3E7</accession>
<keyword evidence="4" id="KW-1185">Reference proteome</keyword>
<dbReference type="Proteomes" id="UP000617979">
    <property type="component" value="Unassembled WGS sequence"/>
</dbReference>
<feature type="compositionally biased region" description="Polar residues" evidence="1">
    <location>
        <begin position="51"/>
        <end position="65"/>
    </location>
</feature>
<evidence type="ECO:0000313" key="3">
    <source>
        <dbReference type="EMBL" id="GGA57416.1"/>
    </source>
</evidence>
<feature type="transmembrane region" description="Helical" evidence="2">
    <location>
        <begin position="6"/>
        <end position="25"/>
    </location>
</feature>
<evidence type="ECO:0000256" key="1">
    <source>
        <dbReference type="SAM" id="MobiDB-lite"/>
    </source>
</evidence>
<name>A0ABQ1H3E7_9BACL</name>
<proteinExistence type="predicted"/>